<dbReference type="InterPro" id="IPR015813">
    <property type="entry name" value="Pyrv/PenolPyrv_kinase-like_dom"/>
</dbReference>
<dbReference type="Proteomes" id="UP001358586">
    <property type="component" value="Chromosome 3"/>
</dbReference>
<evidence type="ECO:0000313" key="1">
    <source>
        <dbReference type="EMBL" id="KAK5840104.1"/>
    </source>
</evidence>
<dbReference type="EMBL" id="JARKNE010000003">
    <property type="protein sequence ID" value="KAK5840104.1"/>
    <property type="molecule type" value="Genomic_DNA"/>
</dbReference>
<reference evidence="1 2" key="1">
    <citation type="submission" date="2023-03" db="EMBL/GenBank/DDBJ databases">
        <title>WGS of Gossypium arboreum.</title>
        <authorList>
            <person name="Yu D."/>
        </authorList>
    </citation>
    <scope>NUCLEOTIDE SEQUENCE [LARGE SCALE GENOMIC DNA]</scope>
    <source>
        <tissue evidence="1">Leaf</tissue>
    </source>
</reference>
<proteinExistence type="predicted"/>
<dbReference type="SUPFAM" id="SSF51621">
    <property type="entry name" value="Phosphoenolpyruvate/pyruvate domain"/>
    <property type="match status" value="1"/>
</dbReference>
<organism evidence="1 2">
    <name type="scientific">Gossypium arboreum</name>
    <name type="common">Tree cotton</name>
    <name type="synonym">Gossypium nanking</name>
    <dbReference type="NCBI Taxonomy" id="29729"/>
    <lineage>
        <taxon>Eukaryota</taxon>
        <taxon>Viridiplantae</taxon>
        <taxon>Streptophyta</taxon>
        <taxon>Embryophyta</taxon>
        <taxon>Tracheophyta</taxon>
        <taxon>Spermatophyta</taxon>
        <taxon>Magnoliopsida</taxon>
        <taxon>eudicotyledons</taxon>
        <taxon>Gunneridae</taxon>
        <taxon>Pentapetalae</taxon>
        <taxon>rosids</taxon>
        <taxon>malvids</taxon>
        <taxon>Malvales</taxon>
        <taxon>Malvaceae</taxon>
        <taxon>Malvoideae</taxon>
        <taxon>Gossypium</taxon>
    </lineage>
</organism>
<keyword evidence="2" id="KW-1185">Reference proteome</keyword>
<dbReference type="Pfam" id="PF00311">
    <property type="entry name" value="PEPcase"/>
    <property type="match status" value="1"/>
</dbReference>
<sequence length="59" mass="6691">MAIAPSDVLVVELLQRECHVKQPLRVVPPFEKLIDLEAAPTALALFFSVDWYRNQINGK</sequence>
<evidence type="ECO:0000313" key="2">
    <source>
        <dbReference type="Proteomes" id="UP001358586"/>
    </source>
</evidence>
<comment type="caution">
    <text evidence="1">The sequence shown here is derived from an EMBL/GenBank/DDBJ whole genome shotgun (WGS) entry which is preliminary data.</text>
</comment>
<dbReference type="InterPro" id="IPR021135">
    <property type="entry name" value="PEP_COase"/>
</dbReference>
<protein>
    <submittedName>
        <fullName evidence="1">Uncharacterized protein</fullName>
    </submittedName>
</protein>
<name>A0ABR0QLJ8_GOSAR</name>
<dbReference type="PANTHER" id="PTHR30523">
    <property type="entry name" value="PHOSPHOENOLPYRUVATE CARBOXYLASE"/>
    <property type="match status" value="1"/>
</dbReference>
<gene>
    <name evidence="1" type="ORF">PVK06_008978</name>
</gene>
<dbReference type="PANTHER" id="PTHR30523:SF33">
    <property type="entry name" value="PHOSPHOENOLPYRUVATE CARBOXYLASE 3"/>
    <property type="match status" value="1"/>
</dbReference>
<accession>A0ABR0QLJ8</accession>